<dbReference type="Proteomes" id="UP001595912">
    <property type="component" value="Unassembled WGS sequence"/>
</dbReference>
<proteinExistence type="predicted"/>
<evidence type="ECO:0000313" key="3">
    <source>
        <dbReference type="Proteomes" id="UP001595912"/>
    </source>
</evidence>
<name>A0ABV9VNW9_9ACTN</name>
<gene>
    <name evidence="2" type="ORF">ACFPIJ_04720</name>
</gene>
<organism evidence="2 3">
    <name type="scientific">Dactylosporangium cerinum</name>
    <dbReference type="NCBI Taxonomy" id="1434730"/>
    <lineage>
        <taxon>Bacteria</taxon>
        <taxon>Bacillati</taxon>
        <taxon>Actinomycetota</taxon>
        <taxon>Actinomycetes</taxon>
        <taxon>Micromonosporales</taxon>
        <taxon>Micromonosporaceae</taxon>
        <taxon>Dactylosporangium</taxon>
    </lineage>
</organism>
<evidence type="ECO:0000313" key="2">
    <source>
        <dbReference type="EMBL" id="MFC4997125.1"/>
    </source>
</evidence>
<keyword evidence="3" id="KW-1185">Reference proteome</keyword>
<accession>A0ABV9VNW9</accession>
<feature type="compositionally biased region" description="Polar residues" evidence="1">
    <location>
        <begin position="17"/>
        <end position="27"/>
    </location>
</feature>
<evidence type="ECO:0000256" key="1">
    <source>
        <dbReference type="SAM" id="MobiDB-lite"/>
    </source>
</evidence>
<protein>
    <submittedName>
        <fullName evidence="2">Uncharacterized protein</fullName>
    </submittedName>
</protein>
<dbReference type="EMBL" id="JBHSIU010000007">
    <property type="protein sequence ID" value="MFC4997125.1"/>
    <property type="molecule type" value="Genomic_DNA"/>
</dbReference>
<feature type="region of interest" description="Disordered" evidence="1">
    <location>
        <begin position="1"/>
        <end position="27"/>
    </location>
</feature>
<feature type="region of interest" description="Disordered" evidence="1">
    <location>
        <begin position="40"/>
        <end position="59"/>
    </location>
</feature>
<sequence>MPDVSPGVPDELPSPPRRSTGTYDTRTTAAGVATLTIGGFDPLAKHREAAAGGSPSLSY</sequence>
<reference evidence="3" key="1">
    <citation type="journal article" date="2019" name="Int. J. Syst. Evol. Microbiol.">
        <title>The Global Catalogue of Microorganisms (GCM) 10K type strain sequencing project: providing services to taxonomists for standard genome sequencing and annotation.</title>
        <authorList>
            <consortium name="The Broad Institute Genomics Platform"/>
            <consortium name="The Broad Institute Genome Sequencing Center for Infectious Disease"/>
            <person name="Wu L."/>
            <person name="Ma J."/>
        </authorList>
    </citation>
    <scope>NUCLEOTIDE SEQUENCE [LARGE SCALE GENOMIC DNA]</scope>
    <source>
        <strain evidence="3">CGMCC 4.7152</strain>
    </source>
</reference>
<dbReference type="RefSeq" id="WP_380113357.1">
    <property type="nucleotide sequence ID" value="NZ_JBHSIU010000007.1"/>
</dbReference>
<comment type="caution">
    <text evidence="2">The sequence shown here is derived from an EMBL/GenBank/DDBJ whole genome shotgun (WGS) entry which is preliminary data.</text>
</comment>